<name>A0A316I5D5_9GAMM</name>
<dbReference type="NCBIfam" id="TIGR02400">
    <property type="entry name" value="trehalose_OtsA"/>
    <property type="match status" value="1"/>
</dbReference>
<evidence type="ECO:0000256" key="2">
    <source>
        <dbReference type="ARBA" id="ARBA00008799"/>
    </source>
</evidence>
<evidence type="ECO:0000256" key="5">
    <source>
        <dbReference type="ARBA" id="ARBA00018539"/>
    </source>
</evidence>
<dbReference type="Proteomes" id="UP000245812">
    <property type="component" value="Unassembled WGS sequence"/>
</dbReference>
<evidence type="ECO:0000256" key="1">
    <source>
        <dbReference type="ARBA" id="ARBA00005199"/>
    </source>
</evidence>
<dbReference type="GO" id="GO:0003825">
    <property type="term" value="F:alpha,alpha-trehalose-phosphate synthase (UDP-forming) activity"/>
    <property type="evidence" value="ECO:0007669"/>
    <property type="project" value="UniProtKB-UniRule"/>
</dbReference>
<accession>A0A316I5D5</accession>
<dbReference type="PANTHER" id="PTHR10788:SF106">
    <property type="entry name" value="BCDNA.GH08860"/>
    <property type="match status" value="1"/>
</dbReference>
<evidence type="ECO:0000256" key="8">
    <source>
        <dbReference type="ARBA" id="ARBA00048039"/>
    </source>
</evidence>
<dbReference type="PANTHER" id="PTHR10788">
    <property type="entry name" value="TREHALOSE-6-PHOSPHATE SYNTHASE"/>
    <property type="match status" value="1"/>
</dbReference>
<dbReference type="OrthoDB" id="9815690at2"/>
<feature type="compositionally biased region" description="Basic and acidic residues" evidence="10">
    <location>
        <begin position="482"/>
        <end position="492"/>
    </location>
</feature>
<dbReference type="UniPathway" id="UPA00299"/>
<sequence length="492" mass="54650">MSAGPSRAGRLVVVSNRVATPRQIATGGLASAMRAALSERGGLWFGWSGKIAEKAELHHRHEGGIDYATLDLTRADHDDYYAGFANRALWPLFHYRPDLVDYRRSHLEGYLRVNRLFAERLAAMLRPDDTVWVHDYHLIPLAAMLRGLGVRNRIGFFLHIPLPAAELLITLPRHRELIGALAAYDLVGLHTARDLRALETYFLHELGGALRPGGLLRAPDGRTFRAGVFPIGIDTAAVAQAAREAAALPEIQQFKDSLQGRALIIGVDRLDYSKGLPQRFEAYAQLLEREPALQRQVSFLQIAPPSRGAVPEYRRLRHELERSAGHINGKYATPDWAPIRYVNQSFPHAVLSGYYRTARVGLVTPLRDGMNLVAKEYVACQDPRDPGVLVLSRFAGAAQELDGALLVNPADTTEVAEALARALAMPLQERRKRWRAMMDVLERHDLGSWLDAFLDALYATHPARAGQRGGVSGSSQTRLAKRPLEAPSRRHE</sequence>
<evidence type="ECO:0000313" key="12">
    <source>
        <dbReference type="Proteomes" id="UP000245812"/>
    </source>
</evidence>
<dbReference type="AlphaFoldDB" id="A0A316I5D5"/>
<proteinExistence type="inferred from homology"/>
<dbReference type="FunFam" id="3.40.50.2000:FF:000024">
    <property type="entry name" value="Trehalose-6-phosphate synthase"/>
    <property type="match status" value="1"/>
</dbReference>
<dbReference type="Pfam" id="PF00982">
    <property type="entry name" value="Glyco_transf_20"/>
    <property type="match status" value="1"/>
</dbReference>
<comment type="similarity">
    <text evidence="2 9">Belongs to the glycosyltransferase 20 family.</text>
</comment>
<dbReference type="EC" id="2.4.1.15" evidence="4 9"/>
<keyword evidence="7 9" id="KW-0808">Transferase</keyword>
<evidence type="ECO:0000256" key="3">
    <source>
        <dbReference type="ARBA" id="ARBA00011881"/>
    </source>
</evidence>
<dbReference type="CDD" id="cd03788">
    <property type="entry name" value="GT20_TPS"/>
    <property type="match status" value="1"/>
</dbReference>
<comment type="function">
    <text evidence="9">Probably involved in the osmoprotection via the biosynthesis of trehalose. Catalyzes the transfer of glucose from UDP-alpha-D-glucose (UDP-Glc) to D-glucose 6-phosphate (Glc-6-P) to form trehalose-6-phosphate. Acts with retention of the anomeric configuration of the UDP-sugar donor.</text>
</comment>
<evidence type="ECO:0000256" key="6">
    <source>
        <dbReference type="ARBA" id="ARBA00022676"/>
    </source>
</evidence>
<evidence type="ECO:0000313" key="11">
    <source>
        <dbReference type="EMBL" id="PWK88617.1"/>
    </source>
</evidence>
<evidence type="ECO:0000256" key="10">
    <source>
        <dbReference type="SAM" id="MobiDB-lite"/>
    </source>
</evidence>
<dbReference type="InterPro" id="IPR012766">
    <property type="entry name" value="Trehalose_OtsA"/>
</dbReference>
<comment type="caution">
    <text evidence="11">The sequence shown here is derived from an EMBL/GenBank/DDBJ whole genome shotgun (WGS) entry which is preliminary data.</text>
</comment>
<comment type="subunit">
    <text evidence="3 9">Homotetramer.</text>
</comment>
<gene>
    <name evidence="11" type="ORF">C7456_105148</name>
</gene>
<organism evidence="11 12">
    <name type="scientific">Fulvimonas soli</name>
    <dbReference type="NCBI Taxonomy" id="155197"/>
    <lineage>
        <taxon>Bacteria</taxon>
        <taxon>Pseudomonadati</taxon>
        <taxon>Pseudomonadota</taxon>
        <taxon>Gammaproteobacteria</taxon>
        <taxon>Lysobacterales</taxon>
        <taxon>Rhodanobacteraceae</taxon>
        <taxon>Fulvimonas</taxon>
    </lineage>
</organism>
<protein>
    <recommendedName>
        <fullName evidence="5 9">Trehalose-6-phosphate synthase</fullName>
        <ecNumber evidence="4 9">2.4.1.15</ecNumber>
    </recommendedName>
    <alternativeName>
        <fullName evidence="9">Osmoregulatory trehalose synthesis protein A</fullName>
    </alternativeName>
    <alternativeName>
        <fullName evidence="9">UDP-glucose-glucosephosphate glucosyltransferase</fullName>
    </alternativeName>
</protein>
<evidence type="ECO:0000256" key="7">
    <source>
        <dbReference type="ARBA" id="ARBA00022679"/>
    </source>
</evidence>
<comment type="catalytic activity">
    <reaction evidence="8 9">
        <text>D-glucose 6-phosphate + UDP-alpha-D-glucose = alpha,alpha-trehalose 6-phosphate + UDP + H(+)</text>
        <dbReference type="Rhea" id="RHEA:18889"/>
        <dbReference type="ChEBI" id="CHEBI:15378"/>
        <dbReference type="ChEBI" id="CHEBI:58223"/>
        <dbReference type="ChEBI" id="CHEBI:58429"/>
        <dbReference type="ChEBI" id="CHEBI:58885"/>
        <dbReference type="ChEBI" id="CHEBI:61548"/>
        <dbReference type="EC" id="2.4.1.15"/>
    </reaction>
</comment>
<dbReference type="SUPFAM" id="SSF53756">
    <property type="entry name" value="UDP-Glycosyltransferase/glycogen phosphorylase"/>
    <property type="match status" value="1"/>
</dbReference>
<evidence type="ECO:0000256" key="9">
    <source>
        <dbReference type="RuleBase" id="RU362045"/>
    </source>
</evidence>
<keyword evidence="6 9" id="KW-0328">Glycosyltransferase</keyword>
<dbReference type="EMBL" id="QGHC01000005">
    <property type="protein sequence ID" value="PWK88617.1"/>
    <property type="molecule type" value="Genomic_DNA"/>
</dbReference>
<feature type="region of interest" description="Disordered" evidence="10">
    <location>
        <begin position="464"/>
        <end position="492"/>
    </location>
</feature>
<dbReference type="RefSeq" id="WP_109723231.1">
    <property type="nucleotide sequence ID" value="NZ_MSZV01000129.1"/>
</dbReference>
<evidence type="ECO:0000256" key="4">
    <source>
        <dbReference type="ARBA" id="ARBA00012538"/>
    </source>
</evidence>
<dbReference type="InterPro" id="IPR001830">
    <property type="entry name" value="Glyco_trans_20"/>
</dbReference>
<comment type="pathway">
    <text evidence="1 9">Glycan biosynthesis; trehalose biosynthesis.</text>
</comment>
<dbReference type="Gene3D" id="3.40.50.2000">
    <property type="entry name" value="Glycogen Phosphorylase B"/>
    <property type="match status" value="2"/>
</dbReference>
<keyword evidence="12" id="KW-1185">Reference proteome</keyword>
<dbReference type="GO" id="GO:0005992">
    <property type="term" value="P:trehalose biosynthetic process"/>
    <property type="evidence" value="ECO:0007669"/>
    <property type="project" value="UniProtKB-UniRule"/>
</dbReference>
<reference evidence="11 12" key="1">
    <citation type="submission" date="2018-05" db="EMBL/GenBank/DDBJ databases">
        <title>Genomic Encyclopedia of Type Strains, Phase IV (KMG-IV): sequencing the most valuable type-strain genomes for metagenomic binning, comparative biology and taxonomic classification.</title>
        <authorList>
            <person name="Goeker M."/>
        </authorList>
    </citation>
    <scope>NUCLEOTIDE SEQUENCE [LARGE SCALE GENOMIC DNA]</scope>
    <source>
        <strain evidence="11 12">DSM 14263</strain>
    </source>
</reference>